<proteinExistence type="predicted"/>
<protein>
    <recommendedName>
        <fullName evidence="3">Antitoxin Xre/MbcA/ParS-like toxin-binding domain-containing protein</fullName>
    </recommendedName>
</protein>
<evidence type="ECO:0008006" key="3">
    <source>
        <dbReference type="Google" id="ProtNLM"/>
    </source>
</evidence>
<dbReference type="AlphaFoldDB" id="A0A495IFE3"/>
<dbReference type="Proteomes" id="UP000280008">
    <property type="component" value="Unassembled WGS sequence"/>
</dbReference>
<accession>A0A495IFE3</accession>
<dbReference type="RefSeq" id="WP_121369587.1">
    <property type="nucleotide sequence ID" value="NZ_RBKS01000001.1"/>
</dbReference>
<evidence type="ECO:0000313" key="1">
    <source>
        <dbReference type="EMBL" id="RKR74733.1"/>
    </source>
</evidence>
<dbReference type="OrthoDB" id="4965902at2"/>
<organism evidence="1 2">
    <name type="scientific">Frondihabitans australicus</name>
    <dbReference type="NCBI Taxonomy" id="386892"/>
    <lineage>
        <taxon>Bacteria</taxon>
        <taxon>Bacillati</taxon>
        <taxon>Actinomycetota</taxon>
        <taxon>Actinomycetes</taxon>
        <taxon>Micrococcales</taxon>
        <taxon>Microbacteriaceae</taxon>
        <taxon>Frondihabitans</taxon>
    </lineage>
</organism>
<dbReference type="EMBL" id="RBKS01000001">
    <property type="protein sequence ID" value="RKR74733.1"/>
    <property type="molecule type" value="Genomic_DNA"/>
</dbReference>
<evidence type="ECO:0000313" key="2">
    <source>
        <dbReference type="Proteomes" id="UP000280008"/>
    </source>
</evidence>
<gene>
    <name evidence="1" type="ORF">C8E83_1862</name>
</gene>
<keyword evidence="2" id="KW-1185">Reference proteome</keyword>
<reference evidence="1 2" key="1">
    <citation type="submission" date="2018-10" db="EMBL/GenBank/DDBJ databases">
        <title>Sequencing the genomes of 1000 actinobacteria strains.</title>
        <authorList>
            <person name="Klenk H.-P."/>
        </authorList>
    </citation>
    <scope>NUCLEOTIDE SEQUENCE [LARGE SCALE GENOMIC DNA]</scope>
    <source>
        <strain evidence="1 2">DSM 17894</strain>
    </source>
</reference>
<name>A0A495IFE3_9MICO</name>
<comment type="caution">
    <text evidence="1">The sequence shown here is derived from an EMBL/GenBank/DDBJ whole genome shotgun (WGS) entry which is preliminary data.</text>
</comment>
<sequence>MGPFFDESGLLKCWGHDRRFLEERIAIGEVLHVVTSDGMTLFPSFQFDSEGGLLPRLAEMLELVDPDMRNPWGDALWLNAPQEDLDGMTPAEALRTSRADDALTIGSHAGAFRLP</sequence>